<keyword evidence="13" id="KW-1185">Reference proteome</keyword>
<dbReference type="EMBL" id="JBANAX010000858">
    <property type="protein sequence ID" value="KAL1191255.1"/>
    <property type="molecule type" value="Genomic_DNA"/>
</dbReference>
<keyword evidence="3" id="KW-0690">Ribosome biogenesis</keyword>
<keyword evidence="6" id="KW-0539">Nucleus</keyword>
<dbReference type="Proteomes" id="UP001558713">
    <property type="component" value="Unassembled WGS sequence"/>
</dbReference>
<dbReference type="FunFam" id="3.30.1370.10:FF:000014">
    <property type="entry name" value="KRR1 small subunit processome component"/>
    <property type="match status" value="1"/>
</dbReference>
<evidence type="ECO:0000256" key="3">
    <source>
        <dbReference type="ARBA" id="ARBA00022517"/>
    </source>
</evidence>
<dbReference type="PANTHER" id="PTHR12581">
    <property type="entry name" value="HIV-1 REV BINDING PROTEIN 2, 3"/>
    <property type="match status" value="1"/>
</dbReference>
<dbReference type="CDD" id="cd22394">
    <property type="entry name" value="KH-I_KRR1_rpt2"/>
    <property type="match status" value="1"/>
</dbReference>
<dbReference type="Gene3D" id="3.30.1370.10">
    <property type="entry name" value="K Homology domain, type 1"/>
    <property type="match status" value="2"/>
</dbReference>
<evidence type="ECO:0000256" key="1">
    <source>
        <dbReference type="ARBA" id="ARBA00004604"/>
    </source>
</evidence>
<comment type="caution">
    <text evidence="12">The sequence shown here is derived from an EMBL/GenBank/DDBJ whole genome shotgun (WGS) entry which is preliminary data.</text>
</comment>
<dbReference type="SUPFAM" id="SSF54791">
    <property type="entry name" value="Eukaryotic type KH-domain (KH-domain type I)"/>
    <property type="match status" value="1"/>
</dbReference>
<dbReference type="Pfam" id="PF17903">
    <property type="entry name" value="KH_KRR1_1st"/>
    <property type="match status" value="1"/>
</dbReference>
<evidence type="ECO:0000259" key="11">
    <source>
        <dbReference type="Pfam" id="PF21800"/>
    </source>
</evidence>
<protein>
    <recommendedName>
        <fullName evidence="8">KRR-R motif-containing protein 1</fullName>
    </recommendedName>
</protein>
<dbReference type="GO" id="GO:0005730">
    <property type="term" value="C:nucleolus"/>
    <property type="evidence" value="ECO:0007669"/>
    <property type="project" value="UniProtKB-SubCell"/>
</dbReference>
<keyword evidence="7" id="KW-0687">Ribonucleoprotein</keyword>
<feature type="region of interest" description="Disordered" evidence="9">
    <location>
        <begin position="1"/>
        <end position="34"/>
    </location>
</feature>
<feature type="domain" description="KRR1 small subunit processome component second KH" evidence="11">
    <location>
        <begin position="140"/>
        <end position="230"/>
    </location>
</feature>
<dbReference type="GO" id="GO:0006364">
    <property type="term" value="P:rRNA processing"/>
    <property type="evidence" value="ECO:0007669"/>
    <property type="project" value="UniProtKB-KW"/>
</dbReference>
<accession>A0ABD0Z985</accession>
<evidence type="ECO:0000256" key="8">
    <source>
        <dbReference type="ARBA" id="ARBA00032993"/>
    </source>
</evidence>
<name>A0ABD0Z985_CARAN</name>
<dbReference type="Pfam" id="PF21800">
    <property type="entry name" value="KH_KRR1_2nd"/>
    <property type="match status" value="1"/>
</dbReference>
<evidence type="ECO:0000256" key="9">
    <source>
        <dbReference type="SAM" id="MobiDB-lite"/>
    </source>
</evidence>
<feature type="domain" description="KRR1 small subunit processome component first KH" evidence="10">
    <location>
        <begin position="57"/>
        <end position="137"/>
    </location>
</feature>
<dbReference type="GO" id="GO:0003723">
    <property type="term" value="F:RNA binding"/>
    <property type="evidence" value="ECO:0007669"/>
    <property type="project" value="UniProtKB-KW"/>
</dbReference>
<evidence type="ECO:0000259" key="10">
    <source>
        <dbReference type="Pfam" id="PF17903"/>
    </source>
</evidence>
<evidence type="ECO:0000313" key="12">
    <source>
        <dbReference type="EMBL" id="KAL1191255.1"/>
    </source>
</evidence>
<dbReference type="PIRSF" id="PIRSF006515">
    <property type="entry name" value="KRR1"/>
    <property type="match status" value="1"/>
</dbReference>
<dbReference type="CDD" id="cd22393">
    <property type="entry name" value="KH-I_KRR1_rpt1"/>
    <property type="match status" value="1"/>
</dbReference>
<dbReference type="InterPro" id="IPR048550">
    <property type="entry name" value="KRR1-like_KH1_euk"/>
</dbReference>
<dbReference type="InterPro" id="IPR048549">
    <property type="entry name" value="KRR1-like_KH2_euk"/>
</dbReference>
<evidence type="ECO:0000256" key="2">
    <source>
        <dbReference type="ARBA" id="ARBA00009344"/>
    </source>
</evidence>
<evidence type="ECO:0000256" key="4">
    <source>
        <dbReference type="ARBA" id="ARBA00022552"/>
    </source>
</evidence>
<dbReference type="InterPro" id="IPR041174">
    <property type="entry name" value="KRR1-like_KH1"/>
</dbReference>
<evidence type="ECO:0000256" key="5">
    <source>
        <dbReference type="ARBA" id="ARBA00022884"/>
    </source>
</evidence>
<dbReference type="AlphaFoldDB" id="A0ABD0Z985"/>
<dbReference type="GO" id="GO:1990904">
    <property type="term" value="C:ribonucleoprotein complex"/>
    <property type="evidence" value="ECO:0007669"/>
    <property type="project" value="UniProtKB-KW"/>
</dbReference>
<dbReference type="InterPro" id="IPR024166">
    <property type="entry name" value="rRNA_assembly_KRR1"/>
</dbReference>
<dbReference type="InterPro" id="IPR036612">
    <property type="entry name" value="KH_dom_type_1_sf"/>
</dbReference>
<evidence type="ECO:0000256" key="6">
    <source>
        <dbReference type="ARBA" id="ARBA00023242"/>
    </source>
</evidence>
<proteinExistence type="inferred from homology"/>
<gene>
    <name evidence="12" type="ORF">V5N11_001489</name>
</gene>
<reference evidence="12 13" key="1">
    <citation type="submission" date="2024-04" db="EMBL/GenBank/DDBJ databases">
        <title>Genome assembly C_amara_ONT_v2.</title>
        <authorList>
            <person name="Yant L."/>
            <person name="Moore C."/>
            <person name="Slenker M."/>
        </authorList>
    </citation>
    <scope>NUCLEOTIDE SEQUENCE [LARGE SCALE GENOMIC DNA]</scope>
    <source>
        <tissue evidence="12">Leaf</tissue>
    </source>
</reference>
<dbReference type="PANTHER" id="PTHR12581:SF0">
    <property type="entry name" value="KRR1 SMALL SUBUNIT PROCESSOME COMPONENT HOMOLOG"/>
    <property type="match status" value="1"/>
</dbReference>
<sequence>MTSMAEVEQSEQNLENKVSKKNKNRKPKPWDDDPNIDHWKIEKFDPAWNPTGMLEVSSFSRYFPQHREKYLEESWPIVESALKQHGVSCMFNLVKGFMTVSTTKETRDPYIIVKARDLIRLLARSVPAPQAIKILEDEMLYDIINIKIFVRNKERFARRRDQLIGPNSYTLKELERLTNCYILVEGSTVAVMGSFKGLRPVRWTVEECMENILHPKCNIMILKMKKELEKDPALANGNWDRFLPRFKRKIKPFAKKNMRRGPPYTPFHPPQPQVSNRVNFMDFY</sequence>
<dbReference type="InterPro" id="IPR048548">
    <property type="entry name" value="KRR1-like_KH2"/>
</dbReference>
<evidence type="ECO:0000256" key="7">
    <source>
        <dbReference type="ARBA" id="ARBA00023274"/>
    </source>
</evidence>
<comment type="subcellular location">
    <subcellularLocation>
        <location evidence="1">Nucleus</location>
        <location evidence="1">Nucleolus</location>
    </subcellularLocation>
</comment>
<organism evidence="12 13">
    <name type="scientific">Cardamine amara subsp. amara</name>
    <dbReference type="NCBI Taxonomy" id="228776"/>
    <lineage>
        <taxon>Eukaryota</taxon>
        <taxon>Viridiplantae</taxon>
        <taxon>Streptophyta</taxon>
        <taxon>Embryophyta</taxon>
        <taxon>Tracheophyta</taxon>
        <taxon>Spermatophyta</taxon>
        <taxon>Magnoliopsida</taxon>
        <taxon>eudicotyledons</taxon>
        <taxon>Gunneridae</taxon>
        <taxon>Pentapetalae</taxon>
        <taxon>rosids</taxon>
        <taxon>malvids</taxon>
        <taxon>Brassicales</taxon>
        <taxon>Brassicaceae</taxon>
        <taxon>Cardamineae</taxon>
        <taxon>Cardamine</taxon>
    </lineage>
</organism>
<evidence type="ECO:0000313" key="13">
    <source>
        <dbReference type="Proteomes" id="UP001558713"/>
    </source>
</evidence>
<comment type="similarity">
    <text evidence="2">Belongs to the KRR1 family.</text>
</comment>
<keyword evidence="4" id="KW-0698">rRNA processing</keyword>
<keyword evidence="5" id="KW-0694">RNA-binding</keyword>